<sequence>MPIYEFRCEKCALVFEHLAMGQGDMIEVVCPACKSEEITRVMSTCSSVVNGSSSGPSNQGGGVQVENRSCAGSNSCTSITLPGLDS</sequence>
<dbReference type="SMART" id="SM00834">
    <property type="entry name" value="CxxC_CXXC_SSSS"/>
    <property type="match status" value="1"/>
</dbReference>
<dbReference type="NCBIfam" id="TIGR02605">
    <property type="entry name" value="CxxC_CxxC_SSSS"/>
    <property type="match status" value="1"/>
</dbReference>
<dbReference type="Proteomes" id="UP000032233">
    <property type="component" value="Unassembled WGS sequence"/>
</dbReference>
<dbReference type="Pfam" id="PF09723">
    <property type="entry name" value="Zn_ribbon_8"/>
    <property type="match status" value="1"/>
</dbReference>
<dbReference type="OrthoDB" id="9813321at2"/>
<feature type="region of interest" description="Disordered" evidence="1">
    <location>
        <begin position="49"/>
        <end position="86"/>
    </location>
</feature>
<proteinExistence type="predicted"/>
<dbReference type="InParanoid" id="A0A0D2GB16"/>
<accession>A0A0D2GB16</accession>
<organism evidence="3 4">
    <name type="scientific">Dethiosulfatarculus sandiegensis</name>
    <dbReference type="NCBI Taxonomy" id="1429043"/>
    <lineage>
        <taxon>Bacteria</taxon>
        <taxon>Pseudomonadati</taxon>
        <taxon>Thermodesulfobacteriota</taxon>
        <taxon>Desulfarculia</taxon>
        <taxon>Desulfarculales</taxon>
        <taxon>Desulfarculaceae</taxon>
        <taxon>Dethiosulfatarculus</taxon>
    </lineage>
</organism>
<gene>
    <name evidence="3" type="ORF">X474_21185</name>
</gene>
<feature type="compositionally biased region" description="Polar residues" evidence="1">
    <location>
        <begin position="66"/>
        <end position="80"/>
    </location>
</feature>
<comment type="caution">
    <text evidence="3">The sequence shown here is derived from an EMBL/GenBank/DDBJ whole genome shotgun (WGS) entry which is preliminary data.</text>
</comment>
<dbReference type="STRING" id="1429043.X474_21185"/>
<evidence type="ECO:0000313" key="3">
    <source>
        <dbReference type="EMBL" id="KIX12017.1"/>
    </source>
</evidence>
<dbReference type="AlphaFoldDB" id="A0A0D2GB16"/>
<dbReference type="InterPro" id="IPR013429">
    <property type="entry name" value="Regulatory_FmdB_Zinc_ribbon"/>
</dbReference>
<feature type="domain" description="Putative regulatory protein FmdB zinc ribbon" evidence="2">
    <location>
        <begin position="1"/>
        <end position="43"/>
    </location>
</feature>
<evidence type="ECO:0000256" key="1">
    <source>
        <dbReference type="SAM" id="MobiDB-lite"/>
    </source>
</evidence>
<dbReference type="RefSeq" id="WP_044351180.1">
    <property type="nucleotide sequence ID" value="NZ_AZAC01000035.1"/>
</dbReference>
<reference evidence="3 4" key="1">
    <citation type="submission" date="2013-11" db="EMBL/GenBank/DDBJ databases">
        <title>Metagenomic analysis of a methanogenic consortium involved in long chain n-alkane degradation.</title>
        <authorList>
            <person name="Davidova I.A."/>
            <person name="Callaghan A.V."/>
            <person name="Wawrik B."/>
            <person name="Pruitt S."/>
            <person name="Marks C."/>
            <person name="Duncan K.E."/>
            <person name="Suflita J.M."/>
        </authorList>
    </citation>
    <scope>NUCLEOTIDE SEQUENCE [LARGE SCALE GENOMIC DNA]</scope>
    <source>
        <strain evidence="3 4">SPR</strain>
    </source>
</reference>
<evidence type="ECO:0000313" key="4">
    <source>
        <dbReference type="Proteomes" id="UP000032233"/>
    </source>
</evidence>
<dbReference type="EMBL" id="AZAC01000035">
    <property type="protein sequence ID" value="KIX12017.1"/>
    <property type="molecule type" value="Genomic_DNA"/>
</dbReference>
<name>A0A0D2GB16_9BACT</name>
<protein>
    <recommendedName>
        <fullName evidence="2">Putative regulatory protein FmdB zinc ribbon domain-containing protein</fullName>
    </recommendedName>
</protein>
<evidence type="ECO:0000259" key="2">
    <source>
        <dbReference type="SMART" id="SM00834"/>
    </source>
</evidence>
<keyword evidence="4" id="KW-1185">Reference proteome</keyword>